<keyword evidence="2" id="KW-1185">Reference proteome</keyword>
<dbReference type="EMBL" id="FJUX01000024">
    <property type="protein sequence ID" value="CZS95911.1"/>
    <property type="molecule type" value="Genomic_DNA"/>
</dbReference>
<evidence type="ECO:0000313" key="2">
    <source>
        <dbReference type="Proteomes" id="UP000178912"/>
    </source>
</evidence>
<accession>A0A1E1KD33</accession>
<dbReference type="AlphaFoldDB" id="A0A1E1KD33"/>
<reference evidence="2" key="1">
    <citation type="submission" date="2016-03" db="EMBL/GenBank/DDBJ databases">
        <authorList>
            <person name="Guldener U."/>
        </authorList>
    </citation>
    <scope>NUCLEOTIDE SEQUENCE [LARGE SCALE GENOMIC DNA]</scope>
    <source>
        <strain evidence="2">04CH-RAC-A.6.1</strain>
    </source>
</reference>
<gene>
    <name evidence="1" type="ORF">RAG0_05393</name>
</gene>
<dbReference type="Proteomes" id="UP000178912">
    <property type="component" value="Unassembled WGS sequence"/>
</dbReference>
<name>A0A1E1KD33_9HELO</name>
<evidence type="ECO:0000313" key="1">
    <source>
        <dbReference type="EMBL" id="CZS95911.1"/>
    </source>
</evidence>
<sequence>MSQPIIWPKSIIAGLDHEASRPRSMRTHPIIDNLLLVTTLFWSSEFESSLM</sequence>
<proteinExistence type="predicted"/>
<protein>
    <submittedName>
        <fullName evidence="1">Uncharacterized protein</fullName>
    </submittedName>
</protein>
<organism evidence="1 2">
    <name type="scientific">Rhynchosporium agropyri</name>
    <dbReference type="NCBI Taxonomy" id="914238"/>
    <lineage>
        <taxon>Eukaryota</taxon>
        <taxon>Fungi</taxon>
        <taxon>Dikarya</taxon>
        <taxon>Ascomycota</taxon>
        <taxon>Pezizomycotina</taxon>
        <taxon>Leotiomycetes</taxon>
        <taxon>Helotiales</taxon>
        <taxon>Ploettnerulaceae</taxon>
        <taxon>Rhynchosporium</taxon>
    </lineage>
</organism>